<reference evidence="3" key="1">
    <citation type="submission" date="2020-05" db="UniProtKB">
        <authorList>
            <consortium name="EnsemblMetazoa"/>
        </authorList>
    </citation>
    <scope>IDENTIFICATION</scope>
    <source>
        <strain evidence="3">USDA</strain>
    </source>
</reference>
<dbReference type="AlphaFoldDB" id="A0A1I8PM48"/>
<dbReference type="OrthoDB" id="8058986at2759"/>
<keyword evidence="4" id="KW-1185">Reference proteome</keyword>
<protein>
    <submittedName>
        <fullName evidence="3">Uncharacterized protein</fullName>
    </submittedName>
</protein>
<feature type="signal peptide" evidence="2">
    <location>
        <begin position="1"/>
        <end position="19"/>
    </location>
</feature>
<dbReference type="STRING" id="35570.A0A1I8PM48"/>
<gene>
    <name evidence="3" type="primary">106088103</name>
</gene>
<accession>A0A1I8PM48</accession>
<dbReference type="PROSITE" id="PS51257">
    <property type="entry name" value="PROKAR_LIPOPROTEIN"/>
    <property type="match status" value="1"/>
</dbReference>
<evidence type="ECO:0000256" key="2">
    <source>
        <dbReference type="SAM" id="SignalP"/>
    </source>
</evidence>
<feature type="chain" id="PRO_5009326876" evidence="2">
    <location>
        <begin position="20"/>
        <end position="442"/>
    </location>
</feature>
<evidence type="ECO:0000256" key="1">
    <source>
        <dbReference type="SAM" id="MobiDB-lite"/>
    </source>
</evidence>
<evidence type="ECO:0000313" key="4">
    <source>
        <dbReference type="Proteomes" id="UP000095300"/>
    </source>
</evidence>
<name>A0A1I8PM48_STOCA</name>
<feature type="region of interest" description="Disordered" evidence="1">
    <location>
        <begin position="361"/>
        <end position="388"/>
    </location>
</feature>
<sequence>MKVFALTLVAALTFSGCCAVELKKNATEDELRKESASKGDKELHKRGVFHYGTLAAHTNPWPRSYAAHYGYGGVHLPAFSTFSPSALSAAHIAVPGALKYNTAVHYKALSSPFSPAGVTGLNSVATPFVIRPGGAVVQSYSVNYPHHRPNVAIKTFPASPVTPVHVYQGVFPAAQSFETVQPAPVQPVQPVPIQPAHSVVQVQHVKPILSYDQSTQQLPTFFQTSFVHPAPTSVPLPLAPHVPALAPAQPAFSAIPSFAPNFPAVTTSTVSNSLFPVNVQPPLPQQPTTFVTAQVPTLVPVPGTPNQNRPDFGSAEAAPQIPSQPTPEPHFNSELPAQQPTQQPWKPVLYLPPNVGSEVHRPSNTLLPPYGSSPAEGYLPPAPSSSNHKQLNEELQLNRHFFDNLSDADIQHIFHQANLAAQSENGHTHDHAHTVHTYHSHY</sequence>
<evidence type="ECO:0000313" key="3">
    <source>
        <dbReference type="EnsemblMetazoa" id="SCAU009343-PA"/>
    </source>
</evidence>
<dbReference type="Proteomes" id="UP000095300">
    <property type="component" value="Unassembled WGS sequence"/>
</dbReference>
<keyword evidence="2" id="KW-0732">Signal</keyword>
<proteinExistence type="predicted"/>
<feature type="region of interest" description="Disordered" evidence="1">
    <location>
        <begin position="299"/>
        <end position="347"/>
    </location>
</feature>
<dbReference type="VEuPathDB" id="VectorBase:SCAU009343"/>
<organism evidence="3 4">
    <name type="scientific">Stomoxys calcitrans</name>
    <name type="common">Stable fly</name>
    <name type="synonym">Conops calcitrans</name>
    <dbReference type="NCBI Taxonomy" id="35570"/>
    <lineage>
        <taxon>Eukaryota</taxon>
        <taxon>Metazoa</taxon>
        <taxon>Ecdysozoa</taxon>
        <taxon>Arthropoda</taxon>
        <taxon>Hexapoda</taxon>
        <taxon>Insecta</taxon>
        <taxon>Pterygota</taxon>
        <taxon>Neoptera</taxon>
        <taxon>Endopterygota</taxon>
        <taxon>Diptera</taxon>
        <taxon>Brachycera</taxon>
        <taxon>Muscomorpha</taxon>
        <taxon>Muscoidea</taxon>
        <taxon>Muscidae</taxon>
        <taxon>Stomoxys</taxon>
    </lineage>
</organism>
<dbReference type="EnsemblMetazoa" id="SCAU009343-RA">
    <property type="protein sequence ID" value="SCAU009343-PA"/>
    <property type="gene ID" value="SCAU009343"/>
</dbReference>
<feature type="compositionally biased region" description="Polar residues" evidence="1">
    <location>
        <begin position="335"/>
        <end position="344"/>
    </location>
</feature>
<dbReference type="KEGG" id="scac:106088103"/>